<dbReference type="AlphaFoldDB" id="A0A0P1J3J9"/>
<dbReference type="Gene3D" id="3.40.50.300">
    <property type="entry name" value="P-loop containing nucleotide triphosphate hydrolases"/>
    <property type="match status" value="1"/>
</dbReference>
<dbReference type="GO" id="GO:0000155">
    <property type="term" value="F:phosphorelay sensor kinase activity"/>
    <property type="evidence" value="ECO:0007669"/>
    <property type="project" value="InterPro"/>
</dbReference>
<dbReference type="EMBL" id="CYUE01000022">
    <property type="protein sequence ID" value="CUK27410.1"/>
    <property type="molecule type" value="Genomic_DNA"/>
</dbReference>
<evidence type="ECO:0000259" key="1">
    <source>
        <dbReference type="Pfam" id="PF07475"/>
    </source>
</evidence>
<protein>
    <submittedName>
        <fullName evidence="2">HPr kinase/phosphorylase</fullName>
        <ecNumber evidence="2">2.7.11.-</ecNumber>
    </submittedName>
</protein>
<reference evidence="3" key="1">
    <citation type="submission" date="2015-09" db="EMBL/GenBank/DDBJ databases">
        <authorList>
            <person name="Rodrigo-Torres Lidia"/>
            <person name="Arahal R.David."/>
        </authorList>
    </citation>
    <scope>NUCLEOTIDE SEQUENCE [LARGE SCALE GENOMIC DNA]</scope>
    <source>
        <strain evidence="3">CECT 5114</strain>
    </source>
</reference>
<proteinExistence type="predicted"/>
<accession>A0A0P1J3J9</accession>
<organism evidence="2 3">
    <name type="scientific">Cognatishimia activa</name>
    <dbReference type="NCBI Taxonomy" id="1715691"/>
    <lineage>
        <taxon>Bacteria</taxon>
        <taxon>Pseudomonadati</taxon>
        <taxon>Pseudomonadota</taxon>
        <taxon>Alphaproteobacteria</taxon>
        <taxon>Rhodobacterales</taxon>
        <taxon>Paracoccaceae</taxon>
        <taxon>Cognatishimia</taxon>
    </lineage>
</organism>
<keyword evidence="2" id="KW-0808">Transferase</keyword>
<sequence>MHGSCVAIEGKAVVIAGRSGSGKSALALELMSRGAELVADDQVILRDQDDQLFARAPEALRDKIEARFVGLLRAESVSDVVVQLWVDLDHAERDRLPQQHTIKCLGVKLPLLFAVSSPHFASAILQYLKHGRYA</sequence>
<dbReference type="Pfam" id="PF07475">
    <property type="entry name" value="Hpr_kinase_C"/>
    <property type="match status" value="1"/>
</dbReference>
<dbReference type="EC" id="2.7.11.-" evidence="2"/>
<dbReference type="RefSeq" id="WP_245627196.1">
    <property type="nucleotide sequence ID" value="NZ_CYTO01000007.1"/>
</dbReference>
<evidence type="ECO:0000313" key="3">
    <source>
        <dbReference type="Proteomes" id="UP000051184"/>
    </source>
</evidence>
<dbReference type="CDD" id="cd01918">
    <property type="entry name" value="HprK_C"/>
    <property type="match status" value="1"/>
</dbReference>
<gene>
    <name evidence="2" type="primary">hprK</name>
    <name evidence="2" type="ORF">TA5114_03238</name>
</gene>
<evidence type="ECO:0000313" key="2">
    <source>
        <dbReference type="EMBL" id="CUK27410.1"/>
    </source>
</evidence>
<feature type="domain" description="HPr kinase/phosphorylase C-terminal" evidence="1">
    <location>
        <begin position="1"/>
        <end position="76"/>
    </location>
</feature>
<name>A0A0P1J3J9_9RHOB</name>
<keyword evidence="3" id="KW-1185">Reference proteome</keyword>
<dbReference type="Proteomes" id="UP000051184">
    <property type="component" value="Unassembled WGS sequence"/>
</dbReference>
<dbReference type="GO" id="GO:0005524">
    <property type="term" value="F:ATP binding"/>
    <property type="evidence" value="ECO:0007669"/>
    <property type="project" value="InterPro"/>
</dbReference>
<dbReference type="InterPro" id="IPR027417">
    <property type="entry name" value="P-loop_NTPase"/>
</dbReference>
<keyword evidence="2" id="KW-0418">Kinase</keyword>
<dbReference type="STRING" id="1715691.TA5113_00580"/>
<dbReference type="GO" id="GO:0006109">
    <property type="term" value="P:regulation of carbohydrate metabolic process"/>
    <property type="evidence" value="ECO:0007669"/>
    <property type="project" value="InterPro"/>
</dbReference>
<dbReference type="SUPFAM" id="SSF53795">
    <property type="entry name" value="PEP carboxykinase-like"/>
    <property type="match status" value="1"/>
</dbReference>
<dbReference type="InterPro" id="IPR011104">
    <property type="entry name" value="Hpr_kin/Pase_C"/>
</dbReference>